<dbReference type="PANTHER" id="PTHR34047">
    <property type="entry name" value="NUCLEAR INTRON MATURASE 1, MITOCHONDRIAL-RELATED"/>
    <property type="match status" value="1"/>
</dbReference>
<comment type="similarity">
    <text evidence="8">Belongs to the bacterial reverse transcriptase family.</text>
</comment>
<evidence type="ECO:0000256" key="9">
    <source>
        <dbReference type="ARBA" id="ARBA00048173"/>
    </source>
</evidence>
<evidence type="ECO:0000256" key="3">
    <source>
        <dbReference type="ARBA" id="ARBA00022695"/>
    </source>
</evidence>
<evidence type="ECO:0000256" key="4">
    <source>
        <dbReference type="ARBA" id="ARBA00022723"/>
    </source>
</evidence>
<dbReference type="CDD" id="cd03487">
    <property type="entry name" value="RT_Bac_retron_II"/>
    <property type="match status" value="1"/>
</dbReference>
<protein>
    <recommendedName>
        <fullName evidence="1">RNA-directed DNA polymerase</fullName>
        <ecNumber evidence="1">2.7.7.49</ecNumber>
    </recommendedName>
</protein>
<evidence type="ECO:0000313" key="12">
    <source>
        <dbReference type="EMBL" id="MBO1319229.1"/>
    </source>
</evidence>
<dbReference type="InterPro" id="IPR000477">
    <property type="entry name" value="RT_dom"/>
</dbReference>
<evidence type="ECO:0000256" key="7">
    <source>
        <dbReference type="ARBA" id="ARBA00023118"/>
    </source>
</evidence>
<gene>
    <name evidence="12" type="ORF">J3U88_12225</name>
</gene>
<accession>A0A8J7U3X6</accession>
<dbReference type="PRINTS" id="PR00866">
    <property type="entry name" value="RNADNAPOLMS"/>
</dbReference>
<feature type="domain" description="Reverse transcriptase" evidence="11">
    <location>
        <begin position="114"/>
        <end position="346"/>
    </location>
</feature>
<proteinExistence type="inferred from homology"/>
<evidence type="ECO:0000256" key="5">
    <source>
        <dbReference type="ARBA" id="ARBA00022842"/>
    </source>
</evidence>
<dbReference type="Pfam" id="PF00078">
    <property type="entry name" value="RVT_1"/>
    <property type="match status" value="1"/>
</dbReference>
<evidence type="ECO:0000256" key="8">
    <source>
        <dbReference type="ARBA" id="ARBA00034120"/>
    </source>
</evidence>
<dbReference type="InterPro" id="IPR051083">
    <property type="entry name" value="GrpII_Intron_Splice-Mob/Def"/>
</dbReference>
<dbReference type="RefSeq" id="WP_207859050.1">
    <property type="nucleotide sequence ID" value="NZ_JAFREP010000009.1"/>
</dbReference>
<dbReference type="EC" id="2.7.7.49" evidence="1"/>
<dbReference type="GO" id="GO:0003723">
    <property type="term" value="F:RNA binding"/>
    <property type="evidence" value="ECO:0007669"/>
    <property type="project" value="InterPro"/>
</dbReference>
<evidence type="ECO:0000256" key="6">
    <source>
        <dbReference type="ARBA" id="ARBA00022918"/>
    </source>
</evidence>
<reference evidence="12" key="1">
    <citation type="submission" date="2021-03" db="EMBL/GenBank/DDBJ databases">
        <authorList>
            <person name="Wang G."/>
        </authorList>
    </citation>
    <scope>NUCLEOTIDE SEQUENCE</scope>
    <source>
        <strain evidence="12">KCTC 12899</strain>
    </source>
</reference>
<keyword evidence="5" id="KW-0460">Magnesium</keyword>
<keyword evidence="6 12" id="KW-0695">RNA-directed DNA polymerase</keyword>
<evidence type="ECO:0000256" key="10">
    <source>
        <dbReference type="SAM" id="MobiDB-lite"/>
    </source>
</evidence>
<evidence type="ECO:0000256" key="2">
    <source>
        <dbReference type="ARBA" id="ARBA00022679"/>
    </source>
</evidence>
<dbReference type="InterPro" id="IPR043502">
    <property type="entry name" value="DNA/RNA_pol_sf"/>
</dbReference>
<keyword evidence="4" id="KW-0479">Metal-binding</keyword>
<dbReference type="GO" id="GO:0051607">
    <property type="term" value="P:defense response to virus"/>
    <property type="evidence" value="ECO:0007669"/>
    <property type="project" value="UniProtKB-KW"/>
</dbReference>
<feature type="region of interest" description="Disordered" evidence="10">
    <location>
        <begin position="1"/>
        <end position="23"/>
    </location>
</feature>
<dbReference type="EMBL" id="JAFREP010000009">
    <property type="protein sequence ID" value="MBO1319229.1"/>
    <property type="molecule type" value="Genomic_DNA"/>
</dbReference>
<evidence type="ECO:0000256" key="1">
    <source>
        <dbReference type="ARBA" id="ARBA00012493"/>
    </source>
</evidence>
<keyword evidence="13" id="KW-1185">Reference proteome</keyword>
<comment type="caution">
    <text evidence="12">The sequence shown here is derived from an EMBL/GenBank/DDBJ whole genome shotgun (WGS) entry which is preliminary data.</text>
</comment>
<comment type="catalytic activity">
    <reaction evidence="9">
        <text>DNA(n) + a 2'-deoxyribonucleoside 5'-triphosphate = DNA(n+1) + diphosphate</text>
        <dbReference type="Rhea" id="RHEA:22508"/>
        <dbReference type="Rhea" id="RHEA-COMP:17339"/>
        <dbReference type="Rhea" id="RHEA-COMP:17340"/>
        <dbReference type="ChEBI" id="CHEBI:33019"/>
        <dbReference type="ChEBI" id="CHEBI:61560"/>
        <dbReference type="ChEBI" id="CHEBI:173112"/>
        <dbReference type="EC" id="2.7.7.49"/>
    </reaction>
</comment>
<dbReference type="PANTHER" id="PTHR34047:SF7">
    <property type="entry name" value="RNA-DIRECTED DNA POLYMERASE"/>
    <property type="match status" value="1"/>
</dbReference>
<keyword evidence="3" id="KW-0548">Nucleotidyltransferase</keyword>
<keyword evidence="2" id="KW-0808">Transferase</keyword>
<dbReference type="InterPro" id="IPR000123">
    <property type="entry name" value="Reverse_transcriptase_msDNA"/>
</dbReference>
<dbReference type="AlphaFoldDB" id="A0A8J7U3X6"/>
<evidence type="ECO:0000313" key="13">
    <source>
        <dbReference type="Proteomes" id="UP000664417"/>
    </source>
</evidence>
<dbReference type="GO" id="GO:0046872">
    <property type="term" value="F:metal ion binding"/>
    <property type="evidence" value="ECO:0007669"/>
    <property type="project" value="UniProtKB-KW"/>
</dbReference>
<keyword evidence="7" id="KW-0051">Antiviral defense</keyword>
<dbReference type="SUPFAM" id="SSF56672">
    <property type="entry name" value="DNA/RNA polymerases"/>
    <property type="match status" value="1"/>
</dbReference>
<name>A0A8J7U3X6_9BACT</name>
<dbReference type="PROSITE" id="PS50878">
    <property type="entry name" value="RT_POL"/>
    <property type="match status" value="1"/>
</dbReference>
<sequence>MGEREKPGARQGAGTPSLEDREQECRAIEQAALAALDRDLAEKRLDEGLKREHWYEHLIAARPRRGKRRFPWKRNRKPRPVFSAEEHRVKFDCPPLPRLEDVAHLLDIPLAELQFLAFGDRRLEISHYRRFAISKKSGGQRQIAAPMPRLKRVQRMLYEQLFQQIPLHPVCMGFRPGRSIVDNARPHVGADVVVNLDLQNFFPGIPYARVRGFLRAMGYNAAVATCLARLVTEPSVSRLQWRGRSFTVETGPRRLPQGAPTSPAVANAIAYRLDCRLMGLAKAMGWRYSRYADDLSFSAVGEPAFVVGDLLARVRSIIGEEGFTVHPDKTRIQRKGRRQEVTGLVVNRVVSVPRDELRRFRALLHQIERSGFEGKQWGRGGDLHAAIEGYLNYLAMVDEIRAEPYKKQWRRIKGAATD</sequence>
<dbReference type="Proteomes" id="UP000664417">
    <property type="component" value="Unassembled WGS sequence"/>
</dbReference>
<organism evidence="12 13">
    <name type="scientific">Acanthopleuribacter pedis</name>
    <dbReference type="NCBI Taxonomy" id="442870"/>
    <lineage>
        <taxon>Bacteria</taxon>
        <taxon>Pseudomonadati</taxon>
        <taxon>Acidobacteriota</taxon>
        <taxon>Holophagae</taxon>
        <taxon>Acanthopleuribacterales</taxon>
        <taxon>Acanthopleuribacteraceae</taxon>
        <taxon>Acanthopleuribacter</taxon>
    </lineage>
</organism>
<evidence type="ECO:0000259" key="11">
    <source>
        <dbReference type="PROSITE" id="PS50878"/>
    </source>
</evidence>
<dbReference type="GO" id="GO:0003964">
    <property type="term" value="F:RNA-directed DNA polymerase activity"/>
    <property type="evidence" value="ECO:0007669"/>
    <property type="project" value="UniProtKB-KW"/>
</dbReference>